<name>A0ABS4SYV7_9MICC</name>
<dbReference type="EMBL" id="JAGINX010000001">
    <property type="protein sequence ID" value="MBP2317389.1"/>
    <property type="molecule type" value="Genomic_DNA"/>
</dbReference>
<organism evidence="1 2">
    <name type="scientific">Nesterenkonia lacusekhoensis</name>
    <dbReference type="NCBI Taxonomy" id="150832"/>
    <lineage>
        <taxon>Bacteria</taxon>
        <taxon>Bacillati</taxon>
        <taxon>Actinomycetota</taxon>
        <taxon>Actinomycetes</taxon>
        <taxon>Micrococcales</taxon>
        <taxon>Micrococcaceae</taxon>
        <taxon>Nesterenkonia</taxon>
    </lineage>
</organism>
<gene>
    <name evidence="1" type="ORF">JOF45_000408</name>
</gene>
<comment type="caution">
    <text evidence="1">The sequence shown here is derived from an EMBL/GenBank/DDBJ whole genome shotgun (WGS) entry which is preliminary data.</text>
</comment>
<sequence length="197" mass="22298">MNPEPGICTVNTCDTPTQEYLCHHCTNELQEAWNQIPPLIPVLEDISRGQDTAFSLPNAEKRGGSTTGSKPPMNLSAYQLALNLSQALIFTPQEYAQHQDAWRSHTQILQWVHDADLMVNGETEAGNSEEYNKLRVKAVGLETEKKPQEIVDYLQDHAGITDLTADAIRQWKTRGNITAYTIKEIWLHYDKKRKPVV</sequence>
<keyword evidence="2" id="KW-1185">Reference proteome</keyword>
<reference evidence="1 2" key="1">
    <citation type="submission" date="2021-03" db="EMBL/GenBank/DDBJ databases">
        <title>Sequencing the genomes of 1000 actinobacteria strains.</title>
        <authorList>
            <person name="Klenk H.-P."/>
        </authorList>
    </citation>
    <scope>NUCLEOTIDE SEQUENCE [LARGE SCALE GENOMIC DNA]</scope>
    <source>
        <strain evidence="1 2">DSM 12544</strain>
    </source>
</reference>
<evidence type="ECO:0000313" key="2">
    <source>
        <dbReference type="Proteomes" id="UP001519331"/>
    </source>
</evidence>
<accession>A0ABS4SYV7</accession>
<dbReference type="RefSeq" id="WP_210047562.1">
    <property type="nucleotide sequence ID" value="NZ_JAGINX010000001.1"/>
</dbReference>
<protein>
    <submittedName>
        <fullName evidence="1">Uncharacterized protein</fullName>
    </submittedName>
</protein>
<proteinExistence type="predicted"/>
<evidence type="ECO:0000313" key="1">
    <source>
        <dbReference type="EMBL" id="MBP2317389.1"/>
    </source>
</evidence>
<dbReference type="Proteomes" id="UP001519331">
    <property type="component" value="Unassembled WGS sequence"/>
</dbReference>